<protein>
    <submittedName>
        <fullName evidence="1">Uncharacterized protein</fullName>
    </submittedName>
</protein>
<sequence>MLGEKCHCKTAGAKCSEITDELQNKIYNEIWSMSWPQREVFVKSLVHKRSVGRHRVEQSLSSRQNTLKYNLNVGRGLVPVCKKMFMSTTAITQHFIRVHVCDTDANALIAIT</sequence>
<dbReference type="Proteomes" id="UP001283361">
    <property type="component" value="Unassembled WGS sequence"/>
</dbReference>
<comment type="caution">
    <text evidence="1">The sequence shown here is derived from an EMBL/GenBank/DDBJ whole genome shotgun (WGS) entry which is preliminary data.</text>
</comment>
<name>A0AAE1D1E5_9GAST</name>
<accession>A0AAE1D1E5</accession>
<gene>
    <name evidence="1" type="ORF">RRG08_041281</name>
</gene>
<organism evidence="1 2">
    <name type="scientific">Elysia crispata</name>
    <name type="common">lettuce slug</name>
    <dbReference type="NCBI Taxonomy" id="231223"/>
    <lineage>
        <taxon>Eukaryota</taxon>
        <taxon>Metazoa</taxon>
        <taxon>Spiralia</taxon>
        <taxon>Lophotrochozoa</taxon>
        <taxon>Mollusca</taxon>
        <taxon>Gastropoda</taxon>
        <taxon>Heterobranchia</taxon>
        <taxon>Euthyneura</taxon>
        <taxon>Panpulmonata</taxon>
        <taxon>Sacoglossa</taxon>
        <taxon>Placobranchoidea</taxon>
        <taxon>Plakobranchidae</taxon>
        <taxon>Elysia</taxon>
    </lineage>
</organism>
<dbReference type="AlphaFoldDB" id="A0AAE1D1E5"/>
<reference evidence="1" key="1">
    <citation type="journal article" date="2023" name="G3 (Bethesda)">
        <title>A reference genome for the long-term kleptoplast-retaining sea slug Elysia crispata morphotype clarki.</title>
        <authorList>
            <person name="Eastman K.E."/>
            <person name="Pendleton A.L."/>
            <person name="Shaikh M.A."/>
            <person name="Suttiyut T."/>
            <person name="Ogas R."/>
            <person name="Tomko P."/>
            <person name="Gavelis G."/>
            <person name="Widhalm J.R."/>
            <person name="Wisecaver J.H."/>
        </authorList>
    </citation>
    <scope>NUCLEOTIDE SEQUENCE</scope>
    <source>
        <strain evidence="1">ECLA1</strain>
    </source>
</reference>
<evidence type="ECO:0000313" key="1">
    <source>
        <dbReference type="EMBL" id="KAK3750252.1"/>
    </source>
</evidence>
<evidence type="ECO:0000313" key="2">
    <source>
        <dbReference type="Proteomes" id="UP001283361"/>
    </source>
</evidence>
<dbReference type="EMBL" id="JAWDGP010005893">
    <property type="protein sequence ID" value="KAK3750252.1"/>
    <property type="molecule type" value="Genomic_DNA"/>
</dbReference>
<proteinExistence type="predicted"/>
<keyword evidence="2" id="KW-1185">Reference proteome</keyword>